<evidence type="ECO:0000256" key="3">
    <source>
        <dbReference type="ARBA" id="ARBA00023163"/>
    </source>
</evidence>
<dbReference type="Pfam" id="PF07702">
    <property type="entry name" value="UTRA"/>
    <property type="match status" value="1"/>
</dbReference>
<accession>A0A4Z0NV87</accession>
<dbReference type="GO" id="GO:0045892">
    <property type="term" value="P:negative regulation of DNA-templated transcription"/>
    <property type="evidence" value="ECO:0007669"/>
    <property type="project" value="TreeGrafter"/>
</dbReference>
<dbReference type="CDD" id="cd07377">
    <property type="entry name" value="WHTH_GntR"/>
    <property type="match status" value="1"/>
</dbReference>
<dbReference type="RefSeq" id="WP_135412945.1">
    <property type="nucleotide sequence ID" value="NZ_SRLB01000002.1"/>
</dbReference>
<dbReference type="InterPro" id="IPR036388">
    <property type="entry name" value="WH-like_DNA-bd_sf"/>
</dbReference>
<dbReference type="SUPFAM" id="SSF64288">
    <property type="entry name" value="Chorismate lyase-like"/>
    <property type="match status" value="1"/>
</dbReference>
<dbReference type="SMART" id="SM00866">
    <property type="entry name" value="UTRA"/>
    <property type="match status" value="1"/>
</dbReference>
<dbReference type="SUPFAM" id="SSF46785">
    <property type="entry name" value="Winged helix' DNA-binding domain"/>
    <property type="match status" value="1"/>
</dbReference>
<gene>
    <name evidence="5" type="ORF">EU555_02820</name>
</gene>
<organism evidence="5 6">
    <name type="scientific">Methylobacterium nonmethylotrophicum</name>
    <dbReference type="NCBI Taxonomy" id="1141884"/>
    <lineage>
        <taxon>Bacteria</taxon>
        <taxon>Pseudomonadati</taxon>
        <taxon>Pseudomonadota</taxon>
        <taxon>Alphaproteobacteria</taxon>
        <taxon>Hyphomicrobiales</taxon>
        <taxon>Methylobacteriaceae</taxon>
        <taxon>Methylobacterium</taxon>
    </lineage>
</organism>
<dbReference type="InterPro" id="IPR050679">
    <property type="entry name" value="Bact_HTH_transcr_reg"/>
</dbReference>
<evidence type="ECO:0000259" key="4">
    <source>
        <dbReference type="PROSITE" id="PS50949"/>
    </source>
</evidence>
<proteinExistence type="predicted"/>
<dbReference type="EMBL" id="SRLB01000002">
    <property type="protein sequence ID" value="TGE01631.1"/>
    <property type="molecule type" value="Genomic_DNA"/>
</dbReference>
<feature type="domain" description="HTH gntR-type" evidence="4">
    <location>
        <begin position="16"/>
        <end position="84"/>
    </location>
</feature>
<evidence type="ECO:0000313" key="5">
    <source>
        <dbReference type="EMBL" id="TGE01631.1"/>
    </source>
</evidence>
<dbReference type="AlphaFoldDB" id="A0A4Z0NV87"/>
<keyword evidence="2" id="KW-0238">DNA-binding</keyword>
<evidence type="ECO:0000256" key="2">
    <source>
        <dbReference type="ARBA" id="ARBA00023125"/>
    </source>
</evidence>
<evidence type="ECO:0000313" key="6">
    <source>
        <dbReference type="Proteomes" id="UP000297535"/>
    </source>
</evidence>
<name>A0A4Z0NV87_9HYPH</name>
<dbReference type="PRINTS" id="PR00035">
    <property type="entry name" value="HTHGNTR"/>
</dbReference>
<keyword evidence="3" id="KW-0804">Transcription</keyword>
<keyword evidence="6" id="KW-1185">Reference proteome</keyword>
<evidence type="ECO:0000256" key="1">
    <source>
        <dbReference type="ARBA" id="ARBA00023015"/>
    </source>
</evidence>
<dbReference type="OrthoDB" id="9028214at2"/>
<dbReference type="SMART" id="SM00345">
    <property type="entry name" value="HTH_GNTR"/>
    <property type="match status" value="1"/>
</dbReference>
<dbReference type="Pfam" id="PF00392">
    <property type="entry name" value="GntR"/>
    <property type="match status" value="1"/>
</dbReference>
<reference evidence="5 6" key="1">
    <citation type="submission" date="2019-04" db="EMBL/GenBank/DDBJ databases">
        <authorList>
            <person name="Feng G."/>
            <person name="Zhu H."/>
        </authorList>
    </citation>
    <scope>NUCLEOTIDE SEQUENCE [LARGE SCALE GENOMIC DNA]</scope>
    <source>
        <strain evidence="5 6">6HR-1</strain>
    </source>
</reference>
<dbReference type="InterPro" id="IPR036390">
    <property type="entry name" value="WH_DNA-bd_sf"/>
</dbReference>
<sequence length="256" mass="28268">MSGRVVGAQERLAEAGPLNERIARVLQEEIRAGLHPLGTTLPTETALCARFEASRFTVREALRKLVEKGLVERRQGAGSTVIATSAHPGYAQVFDDLADMFEYARDTHFEVASLGMIQIDPEVAGFVQAPAGSSWLRAEGVRWTAERDAMICFVSVYVHARFASLLTDLREVGGAVYGLVEARSGELIAEALQEISARPMPPPVARALKRPRGAPAMRFVRRYYDISGGIMLASVNWHPGEECRYTTRIRRGDWRA</sequence>
<comment type="caution">
    <text evidence="5">The sequence shown here is derived from an EMBL/GenBank/DDBJ whole genome shotgun (WGS) entry which is preliminary data.</text>
</comment>
<dbReference type="InterPro" id="IPR011663">
    <property type="entry name" value="UTRA"/>
</dbReference>
<dbReference type="InterPro" id="IPR000524">
    <property type="entry name" value="Tscrpt_reg_HTH_GntR"/>
</dbReference>
<dbReference type="GO" id="GO:0003677">
    <property type="term" value="F:DNA binding"/>
    <property type="evidence" value="ECO:0007669"/>
    <property type="project" value="UniProtKB-KW"/>
</dbReference>
<dbReference type="GO" id="GO:0003700">
    <property type="term" value="F:DNA-binding transcription factor activity"/>
    <property type="evidence" value="ECO:0007669"/>
    <property type="project" value="InterPro"/>
</dbReference>
<dbReference type="PANTHER" id="PTHR44846:SF1">
    <property type="entry name" value="MANNOSYL-D-GLYCERATE TRANSPORT_METABOLISM SYSTEM REPRESSOR MNGR-RELATED"/>
    <property type="match status" value="1"/>
</dbReference>
<dbReference type="Gene3D" id="1.10.10.10">
    <property type="entry name" value="Winged helix-like DNA-binding domain superfamily/Winged helix DNA-binding domain"/>
    <property type="match status" value="1"/>
</dbReference>
<protein>
    <submittedName>
        <fullName evidence="5">GntR family transcriptional regulator</fullName>
    </submittedName>
</protein>
<dbReference type="PANTHER" id="PTHR44846">
    <property type="entry name" value="MANNOSYL-D-GLYCERATE TRANSPORT/METABOLISM SYSTEM REPRESSOR MNGR-RELATED"/>
    <property type="match status" value="1"/>
</dbReference>
<dbReference type="Proteomes" id="UP000297535">
    <property type="component" value="Unassembled WGS sequence"/>
</dbReference>
<keyword evidence="1" id="KW-0805">Transcription regulation</keyword>
<dbReference type="Gene3D" id="3.40.1410.10">
    <property type="entry name" value="Chorismate lyase-like"/>
    <property type="match status" value="1"/>
</dbReference>
<dbReference type="InterPro" id="IPR028978">
    <property type="entry name" value="Chorismate_lyase_/UTRA_dom_sf"/>
</dbReference>
<dbReference type="PROSITE" id="PS50949">
    <property type="entry name" value="HTH_GNTR"/>
    <property type="match status" value="1"/>
</dbReference>